<evidence type="ECO:0000256" key="1">
    <source>
        <dbReference type="SAM" id="MobiDB-lite"/>
    </source>
</evidence>
<proteinExistence type="predicted"/>
<evidence type="ECO:0000313" key="2">
    <source>
        <dbReference type="EMBL" id="KAJ4965595.1"/>
    </source>
</evidence>
<accession>A0A9Q0QN03</accession>
<evidence type="ECO:0000313" key="3">
    <source>
        <dbReference type="Proteomes" id="UP001141806"/>
    </source>
</evidence>
<dbReference type="EMBL" id="JAMYWD010000007">
    <property type="protein sequence ID" value="KAJ4965595.1"/>
    <property type="molecule type" value="Genomic_DNA"/>
</dbReference>
<comment type="caution">
    <text evidence="2">The sequence shown here is derived from an EMBL/GenBank/DDBJ whole genome shotgun (WGS) entry which is preliminary data.</text>
</comment>
<dbReference type="AlphaFoldDB" id="A0A9Q0QN03"/>
<dbReference type="PANTHER" id="PTHR31215">
    <property type="entry name" value="OS05G0510400 PROTEIN-RELATED"/>
    <property type="match status" value="1"/>
</dbReference>
<protein>
    <recommendedName>
        <fullName evidence="4">F-box protein</fullName>
    </recommendedName>
</protein>
<keyword evidence="3" id="KW-1185">Reference proteome</keyword>
<dbReference type="InterPro" id="IPR044809">
    <property type="entry name" value="AUF1-like"/>
</dbReference>
<dbReference type="OrthoDB" id="1113608at2759"/>
<organism evidence="2 3">
    <name type="scientific">Protea cynaroides</name>
    <dbReference type="NCBI Taxonomy" id="273540"/>
    <lineage>
        <taxon>Eukaryota</taxon>
        <taxon>Viridiplantae</taxon>
        <taxon>Streptophyta</taxon>
        <taxon>Embryophyta</taxon>
        <taxon>Tracheophyta</taxon>
        <taxon>Spermatophyta</taxon>
        <taxon>Magnoliopsida</taxon>
        <taxon>Proteales</taxon>
        <taxon>Proteaceae</taxon>
        <taxon>Protea</taxon>
    </lineage>
</organism>
<reference evidence="2" key="1">
    <citation type="journal article" date="2023" name="Plant J.">
        <title>The genome of the king protea, Protea cynaroides.</title>
        <authorList>
            <person name="Chang J."/>
            <person name="Duong T.A."/>
            <person name="Schoeman C."/>
            <person name="Ma X."/>
            <person name="Roodt D."/>
            <person name="Barker N."/>
            <person name="Li Z."/>
            <person name="Van de Peer Y."/>
            <person name="Mizrachi E."/>
        </authorList>
    </citation>
    <scope>NUCLEOTIDE SEQUENCE</scope>
    <source>
        <tissue evidence="2">Young leaves</tissue>
    </source>
</reference>
<feature type="compositionally biased region" description="Basic and acidic residues" evidence="1">
    <location>
        <begin position="58"/>
        <end position="67"/>
    </location>
</feature>
<dbReference type="Proteomes" id="UP001141806">
    <property type="component" value="Unassembled WGS sequence"/>
</dbReference>
<evidence type="ECO:0008006" key="4">
    <source>
        <dbReference type="Google" id="ProtNLM"/>
    </source>
</evidence>
<sequence length="174" mass="18554">MPSIVKARPSFAISVNVAKNIVSGNPQCSPSSSGSDCQRRLIPSLVEPVSGTFLDRTSQTEKDREQETDSEPNTEINHFDSLPNSLLLIVFNKIGDVKALGRCCVITHRFHGLVPQVDNVVNLSTSTSSSSSSSLLVGGGRGVGGAEDDNMEAGGVTHHSPTQVLKNFNEIKHL</sequence>
<gene>
    <name evidence="2" type="ORF">NE237_017444</name>
</gene>
<feature type="region of interest" description="Disordered" evidence="1">
    <location>
        <begin position="52"/>
        <end position="77"/>
    </location>
</feature>
<name>A0A9Q0QN03_9MAGN</name>